<reference evidence="6 7" key="1">
    <citation type="journal article" date="2013" name="Int. J. Syst. Evol. Microbiol.">
        <title>Marinoscillum luteum sp. nov., isolated from marine sediment.</title>
        <authorList>
            <person name="Cha I.T."/>
            <person name="Park S.J."/>
            <person name="Kim S.J."/>
            <person name="Kim J.G."/>
            <person name="Jung M.Y."/>
            <person name="Shin K.S."/>
            <person name="Kwon K.K."/>
            <person name="Yang S.H."/>
            <person name="Seo Y.S."/>
            <person name="Rhee S.K."/>
        </authorList>
    </citation>
    <scope>NUCLEOTIDE SEQUENCE [LARGE SCALE GENOMIC DNA]</scope>
    <source>
        <strain evidence="6 7">KCTC 23939</strain>
    </source>
</reference>
<evidence type="ECO:0000256" key="1">
    <source>
        <dbReference type="ARBA" id="ARBA00023015"/>
    </source>
</evidence>
<dbReference type="PANTHER" id="PTHR24567">
    <property type="entry name" value="CRP FAMILY TRANSCRIPTIONAL REGULATORY PROTEIN"/>
    <property type="match status" value="1"/>
</dbReference>
<evidence type="ECO:0000259" key="5">
    <source>
        <dbReference type="PROSITE" id="PS51063"/>
    </source>
</evidence>
<evidence type="ECO:0000313" key="6">
    <source>
        <dbReference type="EMBL" id="MFH6982682.1"/>
    </source>
</evidence>
<dbReference type="PROSITE" id="PS51063">
    <property type="entry name" value="HTH_CRP_2"/>
    <property type="match status" value="1"/>
</dbReference>
<dbReference type="PROSITE" id="PS50042">
    <property type="entry name" value="CNMP_BINDING_3"/>
    <property type="match status" value="1"/>
</dbReference>
<comment type="caution">
    <text evidence="6">The sequence shown here is derived from an EMBL/GenBank/DDBJ whole genome shotgun (WGS) entry which is preliminary data.</text>
</comment>
<sequence>MSNETEDLVHQILGRSEIEPQLAEEILSIGRLKKVKAGGVVISPDSTGNEMPIVLEGLLKVMRQDQTGGEVFLYFLEGGETCAMSITCCIEGKKKAFHVVAEEDSVLWMIPMAYIDSWVVKYKSFRKFVFDAYQTRFDEMLNTIDSVVFLKMDQRLYKYLLDKKQASGTFVINKTHEQIANELNTSRVVVSRLLKQLEREGKIEQYRNRIEIM</sequence>
<dbReference type="Pfam" id="PF00027">
    <property type="entry name" value="cNMP_binding"/>
    <property type="match status" value="1"/>
</dbReference>
<feature type="domain" description="HTH crp-type" evidence="5">
    <location>
        <begin position="150"/>
        <end position="213"/>
    </location>
</feature>
<dbReference type="Proteomes" id="UP001610063">
    <property type="component" value="Unassembled WGS sequence"/>
</dbReference>
<dbReference type="InterPro" id="IPR050397">
    <property type="entry name" value="Env_Response_Regulators"/>
</dbReference>
<evidence type="ECO:0000313" key="7">
    <source>
        <dbReference type="Proteomes" id="UP001610063"/>
    </source>
</evidence>
<dbReference type="InterPro" id="IPR036390">
    <property type="entry name" value="WH_DNA-bd_sf"/>
</dbReference>
<keyword evidence="1" id="KW-0805">Transcription regulation</keyword>
<proteinExistence type="predicted"/>
<keyword evidence="7" id="KW-1185">Reference proteome</keyword>
<organism evidence="6 7">
    <name type="scientific">Marinoscillum luteum</name>
    <dbReference type="NCBI Taxonomy" id="861051"/>
    <lineage>
        <taxon>Bacteria</taxon>
        <taxon>Pseudomonadati</taxon>
        <taxon>Bacteroidota</taxon>
        <taxon>Cytophagia</taxon>
        <taxon>Cytophagales</taxon>
        <taxon>Reichenbachiellaceae</taxon>
        <taxon>Marinoscillum</taxon>
    </lineage>
</organism>
<evidence type="ECO:0000259" key="4">
    <source>
        <dbReference type="PROSITE" id="PS50042"/>
    </source>
</evidence>
<dbReference type="CDD" id="cd00038">
    <property type="entry name" value="CAP_ED"/>
    <property type="match status" value="1"/>
</dbReference>
<dbReference type="Gene3D" id="2.60.120.10">
    <property type="entry name" value="Jelly Rolls"/>
    <property type="match status" value="1"/>
</dbReference>
<feature type="domain" description="Cyclic nucleotide-binding" evidence="4">
    <location>
        <begin position="14"/>
        <end position="136"/>
    </location>
</feature>
<protein>
    <submittedName>
        <fullName evidence="6">Crp/Fnr family transcriptional regulator</fullName>
    </submittedName>
</protein>
<dbReference type="Pfam" id="PF13545">
    <property type="entry name" value="HTH_Crp_2"/>
    <property type="match status" value="1"/>
</dbReference>
<accession>A0ABW7N519</accession>
<dbReference type="PANTHER" id="PTHR24567:SF26">
    <property type="entry name" value="REGULATORY PROTEIN YEIL"/>
    <property type="match status" value="1"/>
</dbReference>
<dbReference type="SUPFAM" id="SSF46785">
    <property type="entry name" value="Winged helix' DNA-binding domain"/>
    <property type="match status" value="1"/>
</dbReference>
<name>A0ABW7N519_9BACT</name>
<gene>
    <name evidence="6" type="ORF">ACHKAR_04485</name>
</gene>
<dbReference type="SUPFAM" id="SSF51206">
    <property type="entry name" value="cAMP-binding domain-like"/>
    <property type="match status" value="1"/>
</dbReference>
<dbReference type="InterPro" id="IPR012318">
    <property type="entry name" value="HTH_CRP"/>
</dbReference>
<dbReference type="RefSeq" id="WP_395416354.1">
    <property type="nucleotide sequence ID" value="NZ_JBIPKE010000012.1"/>
</dbReference>
<keyword evidence="3" id="KW-0804">Transcription</keyword>
<dbReference type="InterPro" id="IPR000595">
    <property type="entry name" value="cNMP-bd_dom"/>
</dbReference>
<dbReference type="InterPro" id="IPR018490">
    <property type="entry name" value="cNMP-bd_dom_sf"/>
</dbReference>
<dbReference type="InterPro" id="IPR014710">
    <property type="entry name" value="RmlC-like_jellyroll"/>
</dbReference>
<dbReference type="InterPro" id="IPR036388">
    <property type="entry name" value="WH-like_DNA-bd_sf"/>
</dbReference>
<evidence type="ECO:0000256" key="3">
    <source>
        <dbReference type="ARBA" id="ARBA00023163"/>
    </source>
</evidence>
<dbReference type="SMART" id="SM00419">
    <property type="entry name" value="HTH_CRP"/>
    <property type="match status" value="1"/>
</dbReference>
<dbReference type="EMBL" id="JBIPKE010000012">
    <property type="protein sequence ID" value="MFH6982682.1"/>
    <property type="molecule type" value="Genomic_DNA"/>
</dbReference>
<dbReference type="Gene3D" id="1.10.10.10">
    <property type="entry name" value="Winged helix-like DNA-binding domain superfamily/Winged helix DNA-binding domain"/>
    <property type="match status" value="1"/>
</dbReference>
<evidence type="ECO:0000256" key="2">
    <source>
        <dbReference type="ARBA" id="ARBA00023125"/>
    </source>
</evidence>
<keyword evidence="2" id="KW-0238">DNA-binding</keyword>